<comment type="caution">
    <text evidence="1">The sequence shown here is derived from an EMBL/GenBank/DDBJ whole genome shotgun (WGS) entry which is preliminary data.</text>
</comment>
<reference evidence="1" key="1">
    <citation type="submission" date="2020-06" db="EMBL/GenBank/DDBJ databases">
        <title>Draft genome of Bugula neritina, a colonial animal packing powerful symbionts and potential medicines.</title>
        <authorList>
            <person name="Rayko M."/>
        </authorList>
    </citation>
    <scope>NUCLEOTIDE SEQUENCE [LARGE SCALE GENOMIC DNA]</scope>
    <source>
        <strain evidence="1">Kwan_BN1</strain>
    </source>
</reference>
<gene>
    <name evidence="1" type="ORF">EB796_012826</name>
</gene>
<dbReference type="Proteomes" id="UP000593567">
    <property type="component" value="Unassembled WGS sequence"/>
</dbReference>
<accession>A0A7J7JT75</accession>
<dbReference type="AlphaFoldDB" id="A0A7J7JT75"/>
<protein>
    <submittedName>
        <fullName evidence="1">Uncharacterized protein</fullName>
    </submittedName>
</protein>
<evidence type="ECO:0000313" key="1">
    <source>
        <dbReference type="EMBL" id="KAF6028841.1"/>
    </source>
</evidence>
<organism evidence="1 2">
    <name type="scientific">Bugula neritina</name>
    <name type="common">Brown bryozoan</name>
    <name type="synonym">Sertularia neritina</name>
    <dbReference type="NCBI Taxonomy" id="10212"/>
    <lineage>
        <taxon>Eukaryota</taxon>
        <taxon>Metazoa</taxon>
        <taxon>Spiralia</taxon>
        <taxon>Lophotrochozoa</taxon>
        <taxon>Bryozoa</taxon>
        <taxon>Gymnolaemata</taxon>
        <taxon>Cheilostomatida</taxon>
        <taxon>Flustrina</taxon>
        <taxon>Buguloidea</taxon>
        <taxon>Bugulidae</taxon>
        <taxon>Bugula</taxon>
    </lineage>
</organism>
<evidence type="ECO:0000313" key="2">
    <source>
        <dbReference type="Proteomes" id="UP000593567"/>
    </source>
</evidence>
<sequence>MTICRMTTSSLKSLLSPAMYWAVSQMLYTSARSLDRSLTAAEATSSFERNPSIKTDLLLLLPLHLQSHRDQMQKLCLPPTQAN</sequence>
<proteinExistence type="predicted"/>
<name>A0A7J7JT75_BUGNE</name>
<dbReference type="EMBL" id="VXIV02001900">
    <property type="protein sequence ID" value="KAF6028841.1"/>
    <property type="molecule type" value="Genomic_DNA"/>
</dbReference>
<keyword evidence="2" id="KW-1185">Reference proteome</keyword>